<keyword evidence="4" id="KW-1185">Reference proteome</keyword>
<dbReference type="Proteomes" id="UP001189429">
    <property type="component" value="Unassembled WGS sequence"/>
</dbReference>
<sequence>MKLAAPVLQKRKSHYEEEVRAANLAEERLTDAMYFRKMDRMHQSRGNLYCALLGLALRRGVAKGLLGRALWLAVGAVALLGGDIPLCRAHYAPHFCEQFCEQARALAEERLATIRRVRDWHPLGRVAAEVFDDTRGKSEGARRERKGREKRSYDQAFLQAVRILSVPVSVIRRSDASNMLVNCFCVALGGLLVVVAFSAFSEALSDSGMVPAEEGEPPTVPGVPAVNRKAD</sequence>
<keyword evidence="2" id="KW-0812">Transmembrane</keyword>
<reference evidence="3" key="1">
    <citation type="submission" date="2023-10" db="EMBL/GenBank/DDBJ databases">
        <authorList>
            <person name="Chen Y."/>
            <person name="Shah S."/>
            <person name="Dougan E. K."/>
            <person name="Thang M."/>
            <person name="Chan C."/>
        </authorList>
    </citation>
    <scope>NUCLEOTIDE SEQUENCE [LARGE SCALE GENOMIC DNA]</scope>
</reference>
<dbReference type="EMBL" id="CAUYUJ010000436">
    <property type="protein sequence ID" value="CAK0790503.1"/>
    <property type="molecule type" value="Genomic_DNA"/>
</dbReference>
<comment type="caution">
    <text evidence="3">The sequence shown here is derived from an EMBL/GenBank/DDBJ whole genome shotgun (WGS) entry which is preliminary data.</text>
</comment>
<accession>A0ABN9PJT1</accession>
<evidence type="ECO:0000256" key="1">
    <source>
        <dbReference type="SAM" id="MobiDB-lite"/>
    </source>
</evidence>
<gene>
    <name evidence="3" type="ORF">PCOR1329_LOCUS1762</name>
</gene>
<evidence type="ECO:0000313" key="4">
    <source>
        <dbReference type="Proteomes" id="UP001189429"/>
    </source>
</evidence>
<keyword evidence="2" id="KW-0472">Membrane</keyword>
<evidence type="ECO:0000256" key="2">
    <source>
        <dbReference type="SAM" id="Phobius"/>
    </source>
</evidence>
<feature type="transmembrane region" description="Helical" evidence="2">
    <location>
        <begin position="179"/>
        <end position="200"/>
    </location>
</feature>
<organism evidence="3 4">
    <name type="scientific">Prorocentrum cordatum</name>
    <dbReference type="NCBI Taxonomy" id="2364126"/>
    <lineage>
        <taxon>Eukaryota</taxon>
        <taxon>Sar</taxon>
        <taxon>Alveolata</taxon>
        <taxon>Dinophyceae</taxon>
        <taxon>Prorocentrales</taxon>
        <taxon>Prorocentraceae</taxon>
        <taxon>Prorocentrum</taxon>
    </lineage>
</organism>
<keyword evidence="2" id="KW-1133">Transmembrane helix</keyword>
<name>A0ABN9PJT1_9DINO</name>
<evidence type="ECO:0000313" key="3">
    <source>
        <dbReference type="EMBL" id="CAK0790503.1"/>
    </source>
</evidence>
<proteinExistence type="predicted"/>
<feature type="compositionally biased region" description="Low complexity" evidence="1">
    <location>
        <begin position="222"/>
        <end position="231"/>
    </location>
</feature>
<feature type="region of interest" description="Disordered" evidence="1">
    <location>
        <begin position="208"/>
        <end position="231"/>
    </location>
</feature>
<protein>
    <submittedName>
        <fullName evidence="3">Uncharacterized protein</fullName>
    </submittedName>
</protein>